<evidence type="ECO:0000313" key="1">
    <source>
        <dbReference type="EMBL" id="RGP35504.1"/>
    </source>
</evidence>
<dbReference type="OrthoDB" id="7629596at2"/>
<proteinExistence type="predicted"/>
<accession>A0A411YX83</accession>
<comment type="caution">
    <text evidence="1">The sequence shown here is derived from an EMBL/GenBank/DDBJ whole genome shotgun (WGS) entry which is preliminary data.</text>
</comment>
<dbReference type="Proteomes" id="UP000284547">
    <property type="component" value="Unassembled WGS sequence"/>
</dbReference>
<keyword evidence="2" id="KW-1185">Reference proteome</keyword>
<dbReference type="Gene3D" id="3.30.160.150">
    <property type="entry name" value="Lipoprotein like domain"/>
    <property type="match status" value="1"/>
</dbReference>
<evidence type="ECO:0000313" key="2">
    <source>
        <dbReference type="Proteomes" id="UP000284547"/>
    </source>
</evidence>
<protein>
    <recommendedName>
        <fullName evidence="3">LPS-assembly lipoprotein</fullName>
    </recommendedName>
</protein>
<gene>
    <name evidence="1" type="ORF">D1012_19975</name>
</gene>
<evidence type="ECO:0008006" key="3">
    <source>
        <dbReference type="Google" id="ProtNLM"/>
    </source>
</evidence>
<name>A0A411YX83_9RHOB</name>
<reference evidence="1 2" key="1">
    <citation type="submission" date="2018-08" db="EMBL/GenBank/DDBJ databases">
        <title>Flavobacterium tibetense sp. nov., isolated from a wetland YonghuCo on Tibetan Plateau.</title>
        <authorList>
            <person name="Phurbu D."/>
            <person name="Lu H."/>
            <person name="Xing P."/>
        </authorList>
    </citation>
    <scope>NUCLEOTIDE SEQUENCE [LARGE SCALE GENOMIC DNA]</scope>
    <source>
        <strain evidence="1 2">DJC</strain>
    </source>
</reference>
<dbReference type="RefSeq" id="WP_118155874.1">
    <property type="nucleotide sequence ID" value="NZ_QWEY01000015.1"/>
</dbReference>
<sequence length="159" mass="16990">MRPPLSLIVFLLAIALASCGFSPVYQSGNSIGEGVRGIRLDDPKNAIEFSFLHKLQRKIPQGGDSGALLTYNLTLTEASLVDRRVEIRGAAVYSIVDTASQQVTLTGRVTSTAGYSTSTTFSGIMANEPSRDDAIDRLTESLAQAVYLQILAKLAATQP</sequence>
<dbReference type="PROSITE" id="PS51257">
    <property type="entry name" value="PROKAR_LIPOPROTEIN"/>
    <property type="match status" value="1"/>
</dbReference>
<dbReference type="AlphaFoldDB" id="A0A411YX83"/>
<organism evidence="1 2">
    <name type="scientific">Pseudotabrizicola alkalilacus</name>
    <dbReference type="NCBI Taxonomy" id="2305252"/>
    <lineage>
        <taxon>Bacteria</taxon>
        <taxon>Pseudomonadati</taxon>
        <taxon>Pseudomonadota</taxon>
        <taxon>Alphaproteobacteria</taxon>
        <taxon>Rhodobacterales</taxon>
        <taxon>Paracoccaceae</taxon>
        <taxon>Pseudotabrizicola</taxon>
    </lineage>
</organism>
<dbReference type="EMBL" id="QWEY01000015">
    <property type="protein sequence ID" value="RGP35504.1"/>
    <property type="molecule type" value="Genomic_DNA"/>
</dbReference>